<dbReference type="InterPro" id="IPR018117">
    <property type="entry name" value="C5_DNA_meth_AS"/>
</dbReference>
<dbReference type="Gene3D" id="3.40.50.150">
    <property type="entry name" value="Vaccinia Virus protein VP39"/>
    <property type="match status" value="1"/>
</dbReference>
<evidence type="ECO:0000256" key="6">
    <source>
        <dbReference type="PROSITE-ProRule" id="PRU01016"/>
    </source>
</evidence>
<evidence type="ECO:0000313" key="8">
    <source>
        <dbReference type="Proteomes" id="UP000363661"/>
    </source>
</evidence>
<evidence type="ECO:0000256" key="1">
    <source>
        <dbReference type="ARBA" id="ARBA00011975"/>
    </source>
</evidence>
<dbReference type="EMBL" id="CABHNA010000091">
    <property type="protein sequence ID" value="VUX20623.1"/>
    <property type="molecule type" value="Genomic_DNA"/>
</dbReference>
<comment type="similarity">
    <text evidence="6">Belongs to the class I-like SAM-binding methyltransferase superfamily. C5-methyltransferase family.</text>
</comment>
<dbReference type="AlphaFoldDB" id="A0A564UM01"/>
<evidence type="ECO:0000256" key="4">
    <source>
        <dbReference type="ARBA" id="ARBA00022691"/>
    </source>
</evidence>
<dbReference type="EC" id="2.1.1.37" evidence="1"/>
<dbReference type="PANTHER" id="PTHR10629">
    <property type="entry name" value="CYTOSINE-SPECIFIC METHYLTRANSFERASE"/>
    <property type="match status" value="1"/>
</dbReference>
<organism evidence="7 8">
    <name type="scientific">[Ruminococcus] torques</name>
    <dbReference type="NCBI Taxonomy" id="33039"/>
    <lineage>
        <taxon>Bacteria</taxon>
        <taxon>Bacillati</taxon>
        <taxon>Bacillota</taxon>
        <taxon>Clostridia</taxon>
        <taxon>Lachnospirales</taxon>
        <taxon>Lachnospiraceae</taxon>
        <taxon>Mediterraneibacter</taxon>
    </lineage>
</organism>
<dbReference type="GO" id="GO:0044027">
    <property type="term" value="P:negative regulation of gene expression via chromosomal CpG island methylation"/>
    <property type="evidence" value="ECO:0007669"/>
    <property type="project" value="TreeGrafter"/>
</dbReference>
<dbReference type="SUPFAM" id="SSF53335">
    <property type="entry name" value="S-adenosyl-L-methionine-dependent methyltransferases"/>
    <property type="match status" value="1"/>
</dbReference>
<evidence type="ECO:0000256" key="3">
    <source>
        <dbReference type="ARBA" id="ARBA00022679"/>
    </source>
</evidence>
<keyword evidence="4 6" id="KW-0949">S-adenosyl-L-methionine</keyword>
<name>A0A564UM01_9FIRM</name>
<dbReference type="NCBIfam" id="TIGR00675">
    <property type="entry name" value="dcm"/>
    <property type="match status" value="1"/>
</dbReference>
<dbReference type="Gene3D" id="3.90.120.10">
    <property type="entry name" value="DNA Methylase, subunit A, domain 2"/>
    <property type="match status" value="1"/>
</dbReference>
<keyword evidence="8" id="KW-1185">Reference proteome</keyword>
<sequence>MNGLSMFANVGIAETYLSQENINIVVANELLPERARFYEHLYPECNMICGDITTEEIYQNVIETSRKQNVEFIIATPPCQGMSIAGKSDPDDPRNYLVTYAANAIRDLKPKFVLMENVFMQLKTHIPYKGQKVLIPDYLDLMFGSEYHIEKQVIDTKFYGVPQQRKRAIILMSRKDTGVHWDFPPKDEHIITLEEAIGDLPSLDPFVKEKEYRDVFPEYEEKLKKGLAVSKWHFPKDHVWRNVEVMMHTPTGCSARQNEVYFPKKKDGTMVGGAPRTYMRMDWDKAAPTITSYNHTISSFQNVHPGRLLPDGTYSDARVLTIFEMIRIMSLPDDWDIPDWASTQLIRTVIGEGVPPEAVRRIVKELKIKE</sequence>
<evidence type="ECO:0000256" key="2">
    <source>
        <dbReference type="ARBA" id="ARBA00022603"/>
    </source>
</evidence>
<reference evidence="7 8" key="1">
    <citation type="submission" date="2019-07" db="EMBL/GenBank/DDBJ databases">
        <authorList>
            <person name="Hibberd C M."/>
            <person name="Gehrig L. J."/>
            <person name="Chang H.-W."/>
            <person name="Venkatesh S."/>
        </authorList>
    </citation>
    <scope>NUCLEOTIDE SEQUENCE [LARGE SCALE GENOMIC DNA]</scope>
    <source>
        <strain evidence="7">Ruminococcus_torques_SSTS_Bg7063</strain>
    </source>
</reference>
<keyword evidence="5" id="KW-0680">Restriction system</keyword>
<evidence type="ECO:0000256" key="5">
    <source>
        <dbReference type="ARBA" id="ARBA00022747"/>
    </source>
</evidence>
<dbReference type="GO" id="GO:0032259">
    <property type="term" value="P:methylation"/>
    <property type="evidence" value="ECO:0007669"/>
    <property type="project" value="UniProtKB-KW"/>
</dbReference>
<dbReference type="GO" id="GO:0003886">
    <property type="term" value="F:DNA (cytosine-5-)-methyltransferase activity"/>
    <property type="evidence" value="ECO:0007669"/>
    <property type="project" value="UniProtKB-EC"/>
</dbReference>
<dbReference type="Proteomes" id="UP000363661">
    <property type="component" value="Unassembled WGS sequence"/>
</dbReference>
<keyword evidence="2 6" id="KW-0489">Methyltransferase</keyword>
<feature type="active site" evidence="6">
    <location>
        <position position="79"/>
    </location>
</feature>
<dbReference type="PROSITE" id="PS51679">
    <property type="entry name" value="SAM_MT_C5"/>
    <property type="match status" value="1"/>
</dbReference>
<dbReference type="GO" id="GO:0009307">
    <property type="term" value="P:DNA restriction-modification system"/>
    <property type="evidence" value="ECO:0007669"/>
    <property type="project" value="UniProtKB-KW"/>
</dbReference>
<accession>A0A564UM01</accession>
<dbReference type="InterPro" id="IPR029063">
    <property type="entry name" value="SAM-dependent_MTases_sf"/>
</dbReference>
<gene>
    <name evidence="7" type="primary">bspRIM</name>
    <name evidence="7" type="ORF">RTSSTS7063_02674</name>
</gene>
<dbReference type="Pfam" id="PF00145">
    <property type="entry name" value="DNA_methylase"/>
    <property type="match status" value="1"/>
</dbReference>
<protein>
    <recommendedName>
        <fullName evidence="1">DNA (cytosine-5-)-methyltransferase</fullName>
        <ecNumber evidence="1">2.1.1.37</ecNumber>
    </recommendedName>
</protein>
<dbReference type="PANTHER" id="PTHR10629:SF52">
    <property type="entry name" value="DNA (CYTOSINE-5)-METHYLTRANSFERASE 1"/>
    <property type="match status" value="1"/>
</dbReference>
<evidence type="ECO:0000313" key="7">
    <source>
        <dbReference type="EMBL" id="VUX20623.1"/>
    </source>
</evidence>
<dbReference type="RefSeq" id="WP_144367841.1">
    <property type="nucleotide sequence ID" value="NZ_CABHNA010000091.1"/>
</dbReference>
<dbReference type="GO" id="GO:0003677">
    <property type="term" value="F:DNA binding"/>
    <property type="evidence" value="ECO:0007669"/>
    <property type="project" value="TreeGrafter"/>
</dbReference>
<dbReference type="InterPro" id="IPR050390">
    <property type="entry name" value="C5-Methyltransferase"/>
</dbReference>
<dbReference type="PROSITE" id="PS00094">
    <property type="entry name" value="C5_MTASE_1"/>
    <property type="match status" value="1"/>
</dbReference>
<keyword evidence="3 6" id="KW-0808">Transferase</keyword>
<proteinExistence type="inferred from homology"/>
<dbReference type="InterPro" id="IPR001525">
    <property type="entry name" value="C5_MeTfrase"/>
</dbReference>